<dbReference type="Gene3D" id="3.30.430.20">
    <property type="entry name" value="Gnk2 domain, C-X8-C-X2-C motif"/>
    <property type="match status" value="2"/>
</dbReference>
<feature type="signal peptide" evidence="3">
    <location>
        <begin position="1"/>
        <end position="26"/>
    </location>
</feature>
<feature type="chain" id="PRO_5020041969" description="Gnk2-homologous domain-containing protein" evidence="3">
    <location>
        <begin position="27"/>
        <end position="261"/>
    </location>
</feature>
<dbReference type="FunFam" id="3.30.430.20:FF:000002">
    <property type="entry name" value="Cysteine-rich receptor-like protein kinase 10"/>
    <property type="match status" value="1"/>
</dbReference>
<dbReference type="PANTHER" id="PTHR32099:SF103">
    <property type="entry name" value="GNK2-HOMOLOGOUS DOMAIN-CONTAINING PROTEIN"/>
    <property type="match status" value="1"/>
</dbReference>
<dbReference type="EMBL" id="CP039353">
    <property type="protein sequence ID" value="QCE08405.1"/>
    <property type="molecule type" value="Genomic_DNA"/>
</dbReference>
<keyword evidence="6" id="KW-1185">Reference proteome</keyword>
<accession>A0A4D6N8E7</accession>
<feature type="domain" description="Gnk2-homologous" evidence="4">
    <location>
        <begin position="30"/>
        <end position="133"/>
    </location>
</feature>
<organism evidence="5 6">
    <name type="scientific">Vigna unguiculata</name>
    <name type="common">Cowpea</name>
    <dbReference type="NCBI Taxonomy" id="3917"/>
    <lineage>
        <taxon>Eukaryota</taxon>
        <taxon>Viridiplantae</taxon>
        <taxon>Streptophyta</taxon>
        <taxon>Embryophyta</taxon>
        <taxon>Tracheophyta</taxon>
        <taxon>Spermatophyta</taxon>
        <taxon>Magnoliopsida</taxon>
        <taxon>eudicotyledons</taxon>
        <taxon>Gunneridae</taxon>
        <taxon>Pentapetalae</taxon>
        <taxon>rosids</taxon>
        <taxon>fabids</taxon>
        <taxon>Fabales</taxon>
        <taxon>Fabaceae</taxon>
        <taxon>Papilionoideae</taxon>
        <taxon>50 kb inversion clade</taxon>
        <taxon>NPAAA clade</taxon>
        <taxon>indigoferoid/millettioid clade</taxon>
        <taxon>Phaseoleae</taxon>
        <taxon>Vigna</taxon>
    </lineage>
</organism>
<name>A0A4D6N8E7_VIGUN</name>
<sequence>MAVFVSSRLHSYVCCLLFIIISQASAQPSFLNHFCLSDEGRFTANSTYETNLNTLLSNLTSNTEIDYGFYNRSYGENSDKVYAIGLCRGDVKAEECRSCINNSTVLLTQLCPNQKEAIGWYDKCMLRYSNRSIFGLMETSPLFYTLELVNATNVDQFNQVLDNLVDNLTAIASASGDSRRKYAAGNATATNLGSTIYGVAQCTPDLSQQDCNRCLVDAFSRIASSGKISGGVATPSCNIRYENFRFYDEPSTTADAPAPSL</sequence>
<evidence type="ECO:0000259" key="4">
    <source>
        <dbReference type="PROSITE" id="PS51473"/>
    </source>
</evidence>
<protein>
    <recommendedName>
        <fullName evidence="4">Gnk2-homologous domain-containing protein</fullName>
    </recommendedName>
</protein>
<dbReference type="PROSITE" id="PS51473">
    <property type="entry name" value="GNK2"/>
    <property type="match status" value="2"/>
</dbReference>
<dbReference type="Proteomes" id="UP000501690">
    <property type="component" value="Linkage Group LG9"/>
</dbReference>
<feature type="domain" description="Gnk2-homologous" evidence="4">
    <location>
        <begin position="139"/>
        <end position="246"/>
    </location>
</feature>
<evidence type="ECO:0000313" key="6">
    <source>
        <dbReference type="Proteomes" id="UP000501690"/>
    </source>
</evidence>
<dbReference type="PANTHER" id="PTHR32099">
    <property type="entry name" value="CYSTEINE-RICH REPEAT SECRETORY PROTEIN"/>
    <property type="match status" value="1"/>
</dbReference>
<keyword evidence="2" id="KW-0677">Repeat</keyword>
<proteinExistence type="predicted"/>
<keyword evidence="1 3" id="KW-0732">Signal</keyword>
<dbReference type="OrthoDB" id="1909574at2759"/>
<dbReference type="CDD" id="cd23509">
    <property type="entry name" value="Gnk2-like"/>
    <property type="match status" value="2"/>
</dbReference>
<gene>
    <name evidence="5" type="ORF">DEO72_LG9g3434</name>
</gene>
<dbReference type="InterPro" id="IPR038408">
    <property type="entry name" value="GNK2_sf"/>
</dbReference>
<dbReference type="InterPro" id="IPR002902">
    <property type="entry name" value="GNK2"/>
</dbReference>
<evidence type="ECO:0000313" key="5">
    <source>
        <dbReference type="EMBL" id="QCE08405.1"/>
    </source>
</evidence>
<dbReference type="Gramene" id="Vigun07g247300.1.v1.2">
    <property type="protein sequence ID" value="Vigun07g247300.1.v1.2.CDS.1"/>
    <property type="gene ID" value="Vigun07g247300.v1.2"/>
</dbReference>
<reference evidence="5 6" key="1">
    <citation type="submission" date="2019-04" db="EMBL/GenBank/DDBJ databases">
        <title>An improved genome assembly and genetic linkage map for asparagus bean, Vigna unguiculata ssp. sesquipedialis.</title>
        <authorList>
            <person name="Xia Q."/>
            <person name="Zhang R."/>
            <person name="Dong Y."/>
        </authorList>
    </citation>
    <scope>NUCLEOTIDE SEQUENCE [LARGE SCALE GENOMIC DNA]</scope>
    <source>
        <tissue evidence="5">Leaf</tissue>
    </source>
</reference>
<dbReference type="AlphaFoldDB" id="A0A4D6N8E7"/>
<dbReference type="FunFam" id="3.30.430.20:FF:000003">
    <property type="entry name" value="Cysteine-rich RLK (RECEPTOR-like protein kinase) 10"/>
    <property type="match status" value="1"/>
</dbReference>
<dbReference type="Pfam" id="PF01657">
    <property type="entry name" value="Stress-antifung"/>
    <property type="match status" value="2"/>
</dbReference>
<evidence type="ECO:0000256" key="3">
    <source>
        <dbReference type="SAM" id="SignalP"/>
    </source>
</evidence>
<evidence type="ECO:0000256" key="1">
    <source>
        <dbReference type="ARBA" id="ARBA00022729"/>
    </source>
</evidence>
<evidence type="ECO:0000256" key="2">
    <source>
        <dbReference type="ARBA" id="ARBA00022737"/>
    </source>
</evidence>